<feature type="region of interest" description="Disordered" evidence="16">
    <location>
        <begin position="41"/>
        <end position="76"/>
    </location>
</feature>
<evidence type="ECO:0000256" key="7">
    <source>
        <dbReference type="ARBA" id="ARBA00022801"/>
    </source>
</evidence>
<organism evidence="17 18">
    <name type="scientific">Frankliniella fusca</name>
    <dbReference type="NCBI Taxonomy" id="407009"/>
    <lineage>
        <taxon>Eukaryota</taxon>
        <taxon>Metazoa</taxon>
        <taxon>Ecdysozoa</taxon>
        <taxon>Arthropoda</taxon>
        <taxon>Hexapoda</taxon>
        <taxon>Insecta</taxon>
        <taxon>Pterygota</taxon>
        <taxon>Neoptera</taxon>
        <taxon>Paraneoptera</taxon>
        <taxon>Thysanoptera</taxon>
        <taxon>Terebrantia</taxon>
        <taxon>Thripoidea</taxon>
        <taxon>Thripidae</taxon>
        <taxon>Frankliniella</taxon>
    </lineage>
</organism>
<keyword evidence="6 14" id="KW-0479">Metal-binding</keyword>
<keyword evidence="4" id="KW-1003">Cell membrane</keyword>
<dbReference type="GO" id="GO:0098552">
    <property type="term" value="C:side of membrane"/>
    <property type="evidence" value="ECO:0007669"/>
    <property type="project" value="UniProtKB-KW"/>
</dbReference>
<keyword evidence="12" id="KW-0449">Lipoprotein</keyword>
<evidence type="ECO:0000256" key="15">
    <source>
        <dbReference type="RuleBase" id="RU003946"/>
    </source>
</evidence>
<keyword evidence="9 14" id="KW-0460">Magnesium</keyword>
<comment type="subcellular location">
    <subcellularLocation>
        <location evidence="1">Cell membrane</location>
        <topology evidence="1">Lipid-anchor</topology>
        <topology evidence="1">GPI-anchor</topology>
    </subcellularLocation>
</comment>
<dbReference type="PANTHER" id="PTHR11596:SF91">
    <property type="entry name" value="ALKALINE PHOSPHATASE-RELATED"/>
    <property type="match status" value="1"/>
</dbReference>
<proteinExistence type="inferred from homology"/>
<feature type="compositionally biased region" description="Pro residues" evidence="16">
    <location>
        <begin position="55"/>
        <end position="68"/>
    </location>
</feature>
<feature type="binding site" evidence="14">
    <location>
        <position position="489"/>
    </location>
    <ligand>
        <name>Zn(2+)</name>
        <dbReference type="ChEBI" id="CHEBI:29105"/>
        <label>2</label>
    </ligand>
</feature>
<reference evidence="17" key="2">
    <citation type="journal article" date="2023" name="BMC Genomics">
        <title>Pest status, molecular evolution, and epigenetic factors derived from the genome assembly of Frankliniella fusca, a thysanopteran phytovirus vector.</title>
        <authorList>
            <person name="Catto M.A."/>
            <person name="Labadie P.E."/>
            <person name="Jacobson A.L."/>
            <person name="Kennedy G.G."/>
            <person name="Srinivasan R."/>
            <person name="Hunt B.G."/>
        </authorList>
    </citation>
    <scope>NUCLEOTIDE SEQUENCE</scope>
    <source>
        <strain evidence="17">PL_HMW_Pooled</strain>
    </source>
</reference>
<dbReference type="SUPFAM" id="SSF53649">
    <property type="entry name" value="Alkaline phosphatase-like"/>
    <property type="match status" value="1"/>
</dbReference>
<dbReference type="Gene3D" id="3.40.720.10">
    <property type="entry name" value="Alkaline Phosphatase, subunit A"/>
    <property type="match status" value="1"/>
</dbReference>
<protein>
    <recommendedName>
        <fullName evidence="3">alkaline phosphatase</fullName>
        <ecNumber evidence="3">3.1.3.1</ecNumber>
    </recommendedName>
</protein>
<evidence type="ECO:0000256" key="9">
    <source>
        <dbReference type="ARBA" id="ARBA00022842"/>
    </source>
</evidence>
<feature type="binding site" evidence="14">
    <location>
        <position position="176"/>
    </location>
    <ligand>
        <name>Zn(2+)</name>
        <dbReference type="ChEBI" id="CHEBI:29105"/>
        <label>2</label>
    </ligand>
</feature>
<evidence type="ECO:0000313" key="17">
    <source>
        <dbReference type="EMBL" id="KAK3913170.1"/>
    </source>
</evidence>
<keyword evidence="5" id="KW-0336">GPI-anchor</keyword>
<comment type="cofactor">
    <cofactor evidence="14">
        <name>Mg(2+)</name>
        <dbReference type="ChEBI" id="CHEBI:18420"/>
    </cofactor>
    <text evidence="14">Binds 1 Mg(2+) ion.</text>
</comment>
<feature type="binding site" evidence="14">
    <location>
        <position position="448"/>
    </location>
    <ligand>
        <name>Zn(2+)</name>
        <dbReference type="ChEBI" id="CHEBI:29105"/>
        <label>2</label>
    </ligand>
</feature>
<feature type="binding site" evidence="14">
    <location>
        <position position="285"/>
    </location>
    <ligand>
        <name>Mg(2+)</name>
        <dbReference type="ChEBI" id="CHEBI:18420"/>
    </ligand>
</feature>
<keyword evidence="8 14" id="KW-0862">Zinc</keyword>
<evidence type="ECO:0000256" key="11">
    <source>
        <dbReference type="ARBA" id="ARBA00023180"/>
    </source>
</evidence>
<dbReference type="InterPro" id="IPR001952">
    <property type="entry name" value="Alkaline_phosphatase"/>
</dbReference>
<feature type="binding site" evidence="14">
    <location>
        <position position="566"/>
    </location>
    <ligand>
        <name>Zn(2+)</name>
        <dbReference type="ChEBI" id="CHEBI:29105"/>
        <label>2</label>
    </ligand>
</feature>
<dbReference type="Pfam" id="PF00245">
    <property type="entry name" value="Alk_phosphatase"/>
    <property type="match status" value="1"/>
</dbReference>
<dbReference type="InterPro" id="IPR017850">
    <property type="entry name" value="Alkaline_phosphatase_core_sf"/>
</dbReference>
<feature type="region of interest" description="Disordered" evidence="16">
    <location>
        <begin position="120"/>
        <end position="148"/>
    </location>
</feature>
<dbReference type="PRINTS" id="PR00113">
    <property type="entry name" value="ALKPHPHTASE"/>
</dbReference>
<feature type="compositionally biased region" description="Basic and acidic residues" evidence="16">
    <location>
        <begin position="121"/>
        <end position="135"/>
    </location>
</feature>
<dbReference type="GO" id="GO:0046872">
    <property type="term" value="F:metal ion binding"/>
    <property type="evidence" value="ECO:0007669"/>
    <property type="project" value="UniProtKB-KW"/>
</dbReference>
<keyword evidence="18" id="KW-1185">Reference proteome</keyword>
<feature type="binding site" evidence="14">
    <location>
        <position position="176"/>
    </location>
    <ligand>
        <name>Mg(2+)</name>
        <dbReference type="ChEBI" id="CHEBI:18420"/>
    </ligand>
</feature>
<evidence type="ECO:0000256" key="14">
    <source>
        <dbReference type="PIRSR" id="PIRSR601952-2"/>
    </source>
</evidence>
<dbReference type="EC" id="3.1.3.1" evidence="3"/>
<dbReference type="PANTHER" id="PTHR11596">
    <property type="entry name" value="ALKALINE PHOSPHATASE"/>
    <property type="match status" value="1"/>
</dbReference>
<dbReference type="GO" id="GO:0005886">
    <property type="term" value="C:plasma membrane"/>
    <property type="evidence" value="ECO:0007669"/>
    <property type="project" value="UniProtKB-SubCell"/>
</dbReference>
<dbReference type="GO" id="GO:0004035">
    <property type="term" value="F:alkaline phosphatase activity"/>
    <property type="evidence" value="ECO:0007669"/>
    <property type="project" value="UniProtKB-EC"/>
</dbReference>
<keyword evidence="11" id="KW-0325">Glycoprotein</keyword>
<name>A0AAE1H3Y2_9NEOP</name>
<feature type="region of interest" description="Disordered" evidence="16">
    <location>
        <begin position="672"/>
        <end position="722"/>
    </location>
</feature>
<evidence type="ECO:0000256" key="6">
    <source>
        <dbReference type="ARBA" id="ARBA00022723"/>
    </source>
</evidence>
<evidence type="ECO:0000256" key="12">
    <source>
        <dbReference type="ARBA" id="ARBA00023288"/>
    </source>
</evidence>
<feature type="binding site" evidence="14">
    <location>
        <position position="452"/>
    </location>
    <ligand>
        <name>Zn(2+)</name>
        <dbReference type="ChEBI" id="CHEBI:29105"/>
        <label>2</label>
    </ligand>
</feature>
<dbReference type="Proteomes" id="UP001219518">
    <property type="component" value="Unassembled WGS sequence"/>
</dbReference>
<evidence type="ECO:0000256" key="10">
    <source>
        <dbReference type="ARBA" id="ARBA00023136"/>
    </source>
</evidence>
<keyword evidence="10" id="KW-0472">Membrane</keyword>
<evidence type="ECO:0000256" key="5">
    <source>
        <dbReference type="ARBA" id="ARBA00022622"/>
    </source>
</evidence>
<feature type="non-terminal residue" evidence="17">
    <location>
        <position position="722"/>
    </location>
</feature>
<keyword evidence="7" id="KW-0378">Hydrolase</keyword>
<feature type="binding site" evidence="14">
    <location>
        <position position="443"/>
    </location>
    <ligand>
        <name>Mg(2+)</name>
        <dbReference type="ChEBI" id="CHEBI:18420"/>
    </ligand>
</feature>
<comment type="caution">
    <text evidence="17">The sequence shown here is derived from an EMBL/GenBank/DDBJ whole genome shotgun (WGS) entry which is preliminary data.</text>
</comment>
<evidence type="ECO:0000313" key="18">
    <source>
        <dbReference type="Proteomes" id="UP001219518"/>
    </source>
</evidence>
<dbReference type="FunFam" id="3.40.720.10:FF:000008">
    <property type="entry name" value="Alkaline phosphatase"/>
    <property type="match status" value="1"/>
</dbReference>
<feature type="binding site" evidence="14">
    <location>
        <position position="490"/>
    </location>
    <ligand>
        <name>Zn(2+)</name>
        <dbReference type="ChEBI" id="CHEBI:29105"/>
        <label>2</label>
    </ligand>
</feature>
<sequence length="722" mass="78719">RQNGVGVARENYSRRSDPTRLARGACERGELHFVWARTAAPQQRWWRQDLRRPPPRPPPPRPPPPPATSRPGPAMRTLLPPLLLAVAMTLGVQHAVHARPDGSPLSSLYHQYLELEDDVAEHDHRESARPTRSTEADQQEQTSAYWRRSGLSRVRAKLQEQPIRSRAKNVILFLGDGMSIPTLTAARIQHGGESSALTFERFPYSGLSKTYCVDSQVADSACSSTAYLSGVKANLGTIGVTAAVARSDCKASQRPENQVDSILRWAQDAGKLTGIVTTTRVTHASPSGTYAHAATRDWESDKDVRKDKVDPEECPDIARQLVTGETGRRINVILGGGRREFRSSKVRDEEGEKGHRKDGRDLIEEWRQEKKARGRNATYVWDRRGLLDVQPDATDYLLGLFEASHMEYHMAADPDTEPTLSEMVRTAIRVLGKGDKGFFLFVEGGKIDLAHHKARARRALDETVEFAKAVQAAQELTSVQDTLTVVTADHAHTMSISGYPTRGNDILGIAGTSNVDQKPFTTINYANGPGYKRPSKTGARYDLSSDDMANDKYAYPGVFPRETETHGGDDVAVFAIGPWAHLLTGSFEQNIIPYVMGYAACIGPQAAEEGFCPDPTPAPAPAPALARARSGEKGLATRAQQDPVVPEATAPGAADAHLPGEAWLWPGEEVASTLPADAEQLGANKMSAPPAPAAAPEAETSTVTQEAANKPSRRRQRTRGET</sequence>
<feature type="active site" description="Phosphoserine intermediate" evidence="13">
    <location>
        <position position="220"/>
    </location>
</feature>
<feature type="compositionally biased region" description="Basic residues" evidence="16">
    <location>
        <begin position="711"/>
        <end position="722"/>
    </location>
</feature>
<dbReference type="CDD" id="cd16012">
    <property type="entry name" value="ALP"/>
    <property type="match status" value="1"/>
</dbReference>
<feature type="region of interest" description="Disordered" evidence="16">
    <location>
        <begin position="612"/>
        <end position="644"/>
    </location>
</feature>
<gene>
    <name evidence="17" type="ORF">KUF71_022624</name>
</gene>
<feature type="binding site" evidence="14">
    <location>
        <position position="283"/>
    </location>
    <ligand>
        <name>Mg(2+)</name>
        <dbReference type="ChEBI" id="CHEBI:18420"/>
    </ligand>
</feature>
<evidence type="ECO:0000256" key="16">
    <source>
        <dbReference type="SAM" id="MobiDB-lite"/>
    </source>
</evidence>
<comment type="similarity">
    <text evidence="2 15">Belongs to the alkaline phosphatase family.</text>
</comment>
<comment type="cofactor">
    <cofactor evidence="14">
        <name>Zn(2+)</name>
        <dbReference type="ChEBI" id="CHEBI:29105"/>
    </cofactor>
    <text evidence="14">Binds 2 Zn(2+) ions.</text>
</comment>
<evidence type="ECO:0000256" key="8">
    <source>
        <dbReference type="ARBA" id="ARBA00022833"/>
    </source>
</evidence>
<evidence type="ECO:0000256" key="2">
    <source>
        <dbReference type="ARBA" id="ARBA00005984"/>
    </source>
</evidence>
<evidence type="ECO:0000256" key="1">
    <source>
        <dbReference type="ARBA" id="ARBA00004609"/>
    </source>
</evidence>
<dbReference type="SMART" id="SM00098">
    <property type="entry name" value="alkPPc"/>
    <property type="match status" value="1"/>
</dbReference>
<evidence type="ECO:0000256" key="4">
    <source>
        <dbReference type="ARBA" id="ARBA00022475"/>
    </source>
</evidence>
<evidence type="ECO:0000256" key="3">
    <source>
        <dbReference type="ARBA" id="ARBA00012647"/>
    </source>
</evidence>
<evidence type="ECO:0000256" key="13">
    <source>
        <dbReference type="PIRSR" id="PIRSR601952-1"/>
    </source>
</evidence>
<accession>A0AAE1H3Y2</accession>
<reference evidence="17" key="1">
    <citation type="submission" date="2021-07" db="EMBL/GenBank/DDBJ databases">
        <authorList>
            <person name="Catto M.A."/>
            <person name="Jacobson A."/>
            <person name="Kennedy G."/>
            <person name="Labadie P."/>
            <person name="Hunt B.G."/>
            <person name="Srinivasan R."/>
        </authorList>
    </citation>
    <scope>NUCLEOTIDE SEQUENCE</scope>
    <source>
        <strain evidence="17">PL_HMW_Pooled</strain>
        <tissue evidence="17">Head</tissue>
    </source>
</reference>
<dbReference type="AlphaFoldDB" id="A0AAE1H3Y2"/>
<dbReference type="EMBL" id="JAHWGI010000310">
    <property type="protein sequence ID" value="KAK3913170.1"/>
    <property type="molecule type" value="Genomic_DNA"/>
</dbReference>